<dbReference type="Proteomes" id="UP000275846">
    <property type="component" value="Unassembled WGS sequence"/>
</dbReference>
<evidence type="ECO:0000313" key="2">
    <source>
        <dbReference type="Proteomes" id="UP000275846"/>
    </source>
</evidence>
<accession>A0A183SL87</accession>
<proteinExistence type="predicted"/>
<name>A0A183SL87_SCHSO</name>
<evidence type="ECO:0000313" key="1">
    <source>
        <dbReference type="EMBL" id="VDL91370.1"/>
    </source>
</evidence>
<reference evidence="3" key="1">
    <citation type="submission" date="2016-06" db="UniProtKB">
        <authorList>
            <consortium name="WormBaseParasite"/>
        </authorList>
    </citation>
    <scope>IDENTIFICATION</scope>
</reference>
<dbReference type="AlphaFoldDB" id="A0A183SL87"/>
<reference evidence="1 2" key="2">
    <citation type="submission" date="2018-11" db="EMBL/GenBank/DDBJ databases">
        <authorList>
            <consortium name="Pathogen Informatics"/>
        </authorList>
    </citation>
    <scope>NUCLEOTIDE SEQUENCE [LARGE SCALE GENOMIC DNA]</scope>
    <source>
        <strain evidence="1 2">NST_G2</strain>
    </source>
</reference>
<protein>
    <submittedName>
        <fullName evidence="1 3">Uncharacterized protein</fullName>
    </submittedName>
</protein>
<gene>
    <name evidence="1" type="ORF">SSLN_LOCUS4985</name>
</gene>
<dbReference type="WBParaSite" id="SSLN_0000514801-mRNA-1">
    <property type="protein sequence ID" value="SSLN_0000514801-mRNA-1"/>
    <property type="gene ID" value="SSLN_0000514801"/>
</dbReference>
<organism evidence="3">
    <name type="scientific">Schistocephalus solidus</name>
    <name type="common">Tapeworm</name>
    <dbReference type="NCBI Taxonomy" id="70667"/>
    <lineage>
        <taxon>Eukaryota</taxon>
        <taxon>Metazoa</taxon>
        <taxon>Spiralia</taxon>
        <taxon>Lophotrochozoa</taxon>
        <taxon>Platyhelminthes</taxon>
        <taxon>Cestoda</taxon>
        <taxon>Eucestoda</taxon>
        <taxon>Diphyllobothriidea</taxon>
        <taxon>Diphyllobothriidae</taxon>
        <taxon>Schistocephalus</taxon>
    </lineage>
</organism>
<dbReference type="EMBL" id="UYSU01033075">
    <property type="protein sequence ID" value="VDL91370.1"/>
    <property type="molecule type" value="Genomic_DNA"/>
</dbReference>
<sequence length="249" mass="27370">MAVPRIPPACIVRQVENCNEVISLGVGVRDGINDPRIRRGQQCVPNYDGAAVAVQGGDFGRRLITFTAEDIQGDGLDGVTQLTRVILHGDVRIDDWKTKLQLGDEEVVIRSSVGTWDRLCHQHVRLISPPDENIVQEVSVSRPRLYSGRLLPHRETEEGVVQNQAMFGAERQAEADQAIFDALWQTGQMSHDVPVDGKGDTSVESHCLWPAAPEKGVASTQLLQLTLFREPGLVESSNVHLVAPQFPSD</sequence>
<keyword evidence="2" id="KW-1185">Reference proteome</keyword>
<evidence type="ECO:0000313" key="3">
    <source>
        <dbReference type="WBParaSite" id="SSLN_0000514801-mRNA-1"/>
    </source>
</evidence>